<evidence type="ECO:0000313" key="3">
    <source>
        <dbReference type="Proteomes" id="UP000605784"/>
    </source>
</evidence>
<proteinExistence type="predicted"/>
<evidence type="ECO:0008006" key="4">
    <source>
        <dbReference type="Google" id="ProtNLM"/>
    </source>
</evidence>
<sequence>MRSRYADSRWTLVVVSTLVLCLAAFVPSPIERRPEWERVGPDKFLHLVGHGAYAVVVADAVAAGRWSDREAAVLAVCVSTLLSLVSGQLQNYVPGRAFEVADVVAGLFGSLLAISGWYAVNGTSSVVDD</sequence>
<keyword evidence="1" id="KW-0472">Membrane</keyword>
<reference evidence="2" key="1">
    <citation type="journal article" date="2014" name="Int. J. Syst. Evol. Microbiol.">
        <title>Complete genome sequence of Corynebacterium casei LMG S-19264T (=DSM 44701T), isolated from a smear-ripened cheese.</title>
        <authorList>
            <consortium name="US DOE Joint Genome Institute (JGI-PGF)"/>
            <person name="Walter F."/>
            <person name="Albersmeier A."/>
            <person name="Kalinowski J."/>
            <person name="Ruckert C."/>
        </authorList>
    </citation>
    <scope>NUCLEOTIDE SEQUENCE</scope>
    <source>
        <strain evidence="2">JCM 17820</strain>
    </source>
</reference>
<gene>
    <name evidence="2" type="ORF">GCM10009030_20540</name>
</gene>
<dbReference type="Proteomes" id="UP000605784">
    <property type="component" value="Unassembled WGS sequence"/>
</dbReference>
<dbReference type="AlphaFoldDB" id="A0A830GN05"/>
<reference evidence="2" key="2">
    <citation type="submission" date="2020-09" db="EMBL/GenBank/DDBJ databases">
        <authorList>
            <person name="Sun Q."/>
            <person name="Ohkuma M."/>
        </authorList>
    </citation>
    <scope>NUCLEOTIDE SEQUENCE</scope>
    <source>
        <strain evidence="2">JCM 17820</strain>
    </source>
</reference>
<keyword evidence="3" id="KW-1185">Reference proteome</keyword>
<keyword evidence="1" id="KW-0812">Transmembrane</keyword>
<feature type="transmembrane region" description="Helical" evidence="1">
    <location>
        <begin position="101"/>
        <end position="120"/>
    </location>
</feature>
<evidence type="ECO:0000256" key="1">
    <source>
        <dbReference type="SAM" id="Phobius"/>
    </source>
</evidence>
<dbReference type="RefSeq" id="WP_188997121.1">
    <property type="nucleotide sequence ID" value="NZ_BMOU01000003.1"/>
</dbReference>
<protein>
    <recommendedName>
        <fullName evidence="4">VanZ like family protein</fullName>
    </recommendedName>
</protein>
<keyword evidence="1" id="KW-1133">Transmembrane helix</keyword>
<dbReference type="NCBIfam" id="NF037970">
    <property type="entry name" value="vanZ_1"/>
    <property type="match status" value="1"/>
</dbReference>
<dbReference type="EMBL" id="BMOU01000003">
    <property type="protein sequence ID" value="GGN94280.1"/>
    <property type="molecule type" value="Genomic_DNA"/>
</dbReference>
<accession>A0A830GN05</accession>
<organism evidence="2 3">
    <name type="scientific">Haloarcula pellucida</name>
    <dbReference type="NCBI Taxonomy" id="1427151"/>
    <lineage>
        <taxon>Archaea</taxon>
        <taxon>Methanobacteriati</taxon>
        <taxon>Methanobacteriota</taxon>
        <taxon>Stenosarchaea group</taxon>
        <taxon>Halobacteria</taxon>
        <taxon>Halobacteriales</taxon>
        <taxon>Haloarculaceae</taxon>
        <taxon>Haloarcula</taxon>
    </lineage>
</organism>
<evidence type="ECO:0000313" key="2">
    <source>
        <dbReference type="EMBL" id="GGN94280.1"/>
    </source>
</evidence>
<comment type="caution">
    <text evidence="2">The sequence shown here is derived from an EMBL/GenBank/DDBJ whole genome shotgun (WGS) entry which is preliminary data.</text>
</comment>
<feature type="transmembrane region" description="Helical" evidence="1">
    <location>
        <begin position="71"/>
        <end position="89"/>
    </location>
</feature>
<name>A0A830GN05_9EURY</name>